<dbReference type="AlphaFoldDB" id="A0A2T0VER0"/>
<accession>A0A2T0VER0</accession>
<evidence type="ECO:0000256" key="4">
    <source>
        <dbReference type="ARBA" id="ARBA00022692"/>
    </source>
</evidence>
<feature type="domain" description="Mce/MlaD" evidence="9">
    <location>
        <begin position="49"/>
        <end position="140"/>
    </location>
</feature>
<feature type="transmembrane region" description="Helical" evidence="8">
    <location>
        <begin position="21"/>
        <end position="42"/>
    </location>
</feature>
<evidence type="ECO:0000313" key="11">
    <source>
        <dbReference type="Proteomes" id="UP000239896"/>
    </source>
</evidence>
<comment type="caution">
    <text evidence="10">The sequence shown here is derived from an EMBL/GenBank/DDBJ whole genome shotgun (WGS) entry which is preliminary data.</text>
</comment>
<dbReference type="NCBIfam" id="NF008070">
    <property type="entry name" value="PRK10807.1"/>
    <property type="match status" value="1"/>
</dbReference>
<dbReference type="GO" id="GO:0005886">
    <property type="term" value="C:plasma membrane"/>
    <property type="evidence" value="ECO:0007669"/>
    <property type="project" value="UniProtKB-SubCell"/>
</dbReference>
<dbReference type="PANTHER" id="PTHR30462:SF2">
    <property type="entry name" value="INTERMEMBRANE TRANSPORT PROTEIN PQIB"/>
    <property type="match status" value="1"/>
</dbReference>
<dbReference type="InterPro" id="IPR003399">
    <property type="entry name" value="Mce/MlaD"/>
</dbReference>
<keyword evidence="6 8" id="KW-0472">Membrane</keyword>
<protein>
    <submittedName>
        <fullName evidence="10">Paraquat-inducible protein B</fullName>
    </submittedName>
</protein>
<proteinExistence type="predicted"/>
<evidence type="ECO:0000259" key="9">
    <source>
        <dbReference type="Pfam" id="PF02470"/>
    </source>
</evidence>
<evidence type="ECO:0000256" key="8">
    <source>
        <dbReference type="SAM" id="Phobius"/>
    </source>
</evidence>
<comment type="subcellular location">
    <subcellularLocation>
        <location evidence="1">Cell inner membrane</location>
    </subcellularLocation>
</comment>
<keyword evidence="11" id="KW-1185">Reference proteome</keyword>
<dbReference type="Pfam" id="PF02470">
    <property type="entry name" value="MlaD"/>
    <property type="match status" value="3"/>
</dbReference>
<dbReference type="EMBL" id="PVTM01000016">
    <property type="protein sequence ID" value="PRY68663.1"/>
    <property type="molecule type" value="Genomic_DNA"/>
</dbReference>
<dbReference type="Proteomes" id="UP000239896">
    <property type="component" value="Unassembled WGS sequence"/>
</dbReference>
<evidence type="ECO:0000256" key="6">
    <source>
        <dbReference type="ARBA" id="ARBA00023136"/>
    </source>
</evidence>
<keyword evidence="3" id="KW-0997">Cell inner membrane</keyword>
<keyword evidence="2" id="KW-1003">Cell membrane</keyword>
<dbReference type="InterPro" id="IPR051800">
    <property type="entry name" value="PqiA-PqiB_transport"/>
</dbReference>
<evidence type="ECO:0000256" key="1">
    <source>
        <dbReference type="ARBA" id="ARBA00004533"/>
    </source>
</evidence>
<dbReference type="PANTHER" id="PTHR30462">
    <property type="entry name" value="INTERMEMBRANE TRANSPORT PROTEIN PQIB-RELATED"/>
    <property type="match status" value="1"/>
</dbReference>
<feature type="region of interest" description="Disordered" evidence="7">
    <location>
        <begin position="532"/>
        <end position="562"/>
    </location>
</feature>
<evidence type="ECO:0000256" key="3">
    <source>
        <dbReference type="ARBA" id="ARBA00022519"/>
    </source>
</evidence>
<reference evidence="10 11" key="1">
    <citation type="submission" date="2018-03" db="EMBL/GenBank/DDBJ databases">
        <title>Comparative analysis of microorganisms from saline springs in Andes Mountain Range, Colombia.</title>
        <authorList>
            <person name="Rubin E."/>
        </authorList>
    </citation>
    <scope>NUCLEOTIDE SEQUENCE [LARGE SCALE GENOMIC DNA]</scope>
    <source>
        <strain evidence="10 11">USBA 854</strain>
    </source>
</reference>
<keyword evidence="4 8" id="KW-0812">Transmembrane</keyword>
<gene>
    <name evidence="10" type="ORF">BCL64_11611</name>
</gene>
<feature type="domain" description="Mce/MlaD" evidence="9">
    <location>
        <begin position="301"/>
        <end position="397"/>
    </location>
</feature>
<keyword evidence="5 8" id="KW-1133">Transmembrane helix</keyword>
<evidence type="ECO:0000313" key="10">
    <source>
        <dbReference type="EMBL" id="PRY68663.1"/>
    </source>
</evidence>
<evidence type="ECO:0000256" key="5">
    <source>
        <dbReference type="ARBA" id="ARBA00022989"/>
    </source>
</evidence>
<evidence type="ECO:0000256" key="7">
    <source>
        <dbReference type="SAM" id="MobiDB-lite"/>
    </source>
</evidence>
<sequence>MTEPPETPDRDSHRAHATPQARLSPIWIVPLVAILIGAWLVYDNYRSRGPQITLMMDSAEGIEAGSTLIKTRNVEVGRVERVHLSDDLSRAVITARMSPDTDAMLVEDSRFWVVKPRIGREGISGLGTVLSGAYIQLEPGQSEIDAREFEVSEQPPVSPAGAEGLRINLVSQLGNSLNVGDPVTYQGLIVGRVEEASFDAATRRMHHRIFIESPYHDLVTDSTRFWSASGFDLRLDSEGFRVNIDSLETLLGGGVTFGVPEDLPRGMAVEADATFSLYPDEESARQGTFNRYLEYVLLVEDTVRGLSRGAPVEFRGVRIGTVAAVPWNFTAPQPDSRANFAIPVLIRIEPQRLGIDSQELDIEEWRMRFERLFGLGLKASLKSGSLITGALFVDLNFQRDQAGDYVAETFAERSVFPTTSSGFAQIEAQVTALLDKLNGLELEPLLEGLDRNLATSEAMLVEVRELTASMRTLVDDPGTRALPGNLNQTLEELRATLEGISPNSAAYGDFTGTLQQLERLLRDLQPTARTLRDNPRALLFDNLDGEDPLPRAPQRQSRGSSP</sequence>
<organism evidence="10 11">
    <name type="scientific">Halomonas ventosae</name>
    <dbReference type="NCBI Taxonomy" id="229007"/>
    <lineage>
        <taxon>Bacteria</taxon>
        <taxon>Pseudomonadati</taxon>
        <taxon>Pseudomonadota</taxon>
        <taxon>Gammaproteobacteria</taxon>
        <taxon>Oceanospirillales</taxon>
        <taxon>Halomonadaceae</taxon>
        <taxon>Halomonas</taxon>
    </lineage>
</organism>
<evidence type="ECO:0000256" key="2">
    <source>
        <dbReference type="ARBA" id="ARBA00022475"/>
    </source>
</evidence>
<feature type="domain" description="Mce/MlaD" evidence="9">
    <location>
        <begin position="168"/>
        <end position="224"/>
    </location>
</feature>
<name>A0A2T0VER0_9GAMM</name>
<dbReference type="RefSeq" id="WP_106232131.1">
    <property type="nucleotide sequence ID" value="NZ_PVTM01000016.1"/>
</dbReference>